<dbReference type="eggNOG" id="ENOG502ZAZN">
    <property type="taxonomic scope" value="Bacteria"/>
</dbReference>
<proteinExistence type="predicted"/>
<dbReference type="HOGENOM" id="CLU_606548_0_0_10"/>
<dbReference type="InterPro" id="IPR051533">
    <property type="entry name" value="WaaL-like"/>
</dbReference>
<dbReference type="EMBL" id="CP003346">
    <property type="protein sequence ID" value="AGA77221.1"/>
    <property type="molecule type" value="Genomic_DNA"/>
</dbReference>
<evidence type="ECO:0000313" key="3">
    <source>
        <dbReference type="Proteomes" id="UP000010796"/>
    </source>
</evidence>
<keyword evidence="1" id="KW-0472">Membrane</keyword>
<organism evidence="2 3">
    <name type="scientific">Echinicola vietnamensis (strain DSM 17526 / LMG 23754 / KMM 6221)</name>
    <dbReference type="NCBI Taxonomy" id="926556"/>
    <lineage>
        <taxon>Bacteria</taxon>
        <taxon>Pseudomonadati</taxon>
        <taxon>Bacteroidota</taxon>
        <taxon>Cytophagia</taxon>
        <taxon>Cytophagales</taxon>
        <taxon>Cyclobacteriaceae</taxon>
        <taxon>Echinicola</taxon>
    </lineage>
</organism>
<feature type="transmembrane region" description="Helical" evidence="1">
    <location>
        <begin position="355"/>
        <end position="381"/>
    </location>
</feature>
<feature type="transmembrane region" description="Helical" evidence="1">
    <location>
        <begin position="254"/>
        <end position="271"/>
    </location>
</feature>
<dbReference type="KEGG" id="evi:Echvi_0948"/>
<dbReference type="PANTHER" id="PTHR37422:SF13">
    <property type="entry name" value="LIPOPOLYSACCHARIDE BIOSYNTHESIS PROTEIN PA4999-RELATED"/>
    <property type="match status" value="1"/>
</dbReference>
<dbReference type="Proteomes" id="UP000010796">
    <property type="component" value="Chromosome"/>
</dbReference>
<sequence length="451" mass="51237">MVTIYQIVFKGKWEWVIFFMILFLPAYTVILSITYQATTSVLLTNVFKYMKELVLLLALLSFILYRKNIFDDAYRLRITDKLFLLFYLLCAIFLILPIGTADFTTKAIYFKNVLIMGLMYFFGRNTTLKDGEFRTMFMLIMVIFVSAFGLNIFEKITHLHFQHISGYALYNRVINDVEPSGNYGLTWTFETQTAGMRLASFFSDPLDLASSCLIGFSVGLIGYLTSKREQSWLFISIMVCALGSLFFAASRASFASFFIMLCFIAMIFRLYGLIKFGLMLILGFVIYVVYFSSDEFYYFVVDTLTFENASSMGHLLAWIEAFNQMVIAPLGSGLATSGNASGVTDELRIGGENQFLIFGVQLGVLGMLLYIAILATGIWTAIQAFRYSKDTHLARIAFVAATVKVGLLLPLFTANAELYAFVSWVSWWMIGLSVKTYNETAYNRQLILQHN</sequence>
<feature type="transmembrane region" description="Helical" evidence="1">
    <location>
        <begin position="393"/>
        <end position="412"/>
    </location>
</feature>
<feature type="transmembrane region" description="Helical" evidence="1">
    <location>
        <begin position="231"/>
        <end position="248"/>
    </location>
</feature>
<keyword evidence="1" id="KW-0812">Transmembrane</keyword>
<feature type="transmembrane region" description="Helical" evidence="1">
    <location>
        <begin position="418"/>
        <end position="437"/>
    </location>
</feature>
<feature type="transmembrane region" description="Helical" evidence="1">
    <location>
        <begin position="206"/>
        <end position="224"/>
    </location>
</feature>
<feature type="transmembrane region" description="Helical" evidence="1">
    <location>
        <begin position="12"/>
        <end position="33"/>
    </location>
</feature>
<keyword evidence="3" id="KW-1185">Reference proteome</keyword>
<feature type="transmembrane region" description="Helical" evidence="1">
    <location>
        <begin position="276"/>
        <end position="293"/>
    </location>
</feature>
<evidence type="ECO:0008006" key="4">
    <source>
        <dbReference type="Google" id="ProtNLM"/>
    </source>
</evidence>
<dbReference type="PANTHER" id="PTHR37422">
    <property type="entry name" value="TEICHURONIC ACID BIOSYNTHESIS PROTEIN TUAE"/>
    <property type="match status" value="1"/>
</dbReference>
<gene>
    <name evidence="2" type="ordered locus">Echvi_0948</name>
</gene>
<dbReference type="AlphaFoldDB" id="L0FWT7"/>
<name>L0FWT7_ECHVK</name>
<accession>L0FWT7</accession>
<dbReference type="STRING" id="926556.Echvi_0948"/>
<keyword evidence="1" id="KW-1133">Transmembrane helix</keyword>
<feature type="transmembrane region" description="Helical" evidence="1">
    <location>
        <begin position="107"/>
        <end position="123"/>
    </location>
</feature>
<feature type="transmembrane region" description="Helical" evidence="1">
    <location>
        <begin position="53"/>
        <end position="70"/>
    </location>
</feature>
<dbReference type="PATRIC" id="fig|926556.3.peg.971"/>
<feature type="transmembrane region" description="Helical" evidence="1">
    <location>
        <begin position="82"/>
        <end position="101"/>
    </location>
</feature>
<reference evidence="3" key="1">
    <citation type="submission" date="2012-02" db="EMBL/GenBank/DDBJ databases">
        <title>The complete genome of Echinicola vietnamensis DSM 17526.</title>
        <authorList>
            <person name="Lucas S."/>
            <person name="Copeland A."/>
            <person name="Lapidus A."/>
            <person name="Glavina del Rio T."/>
            <person name="Dalin E."/>
            <person name="Tice H."/>
            <person name="Bruce D."/>
            <person name="Goodwin L."/>
            <person name="Pitluck S."/>
            <person name="Peters L."/>
            <person name="Ovchinnikova G."/>
            <person name="Teshima H."/>
            <person name="Kyrpides N."/>
            <person name="Mavromatis K."/>
            <person name="Ivanova N."/>
            <person name="Brettin T."/>
            <person name="Detter J.C."/>
            <person name="Han C."/>
            <person name="Larimer F."/>
            <person name="Land M."/>
            <person name="Hauser L."/>
            <person name="Markowitz V."/>
            <person name="Cheng J.-F."/>
            <person name="Hugenholtz P."/>
            <person name="Woyke T."/>
            <person name="Wu D."/>
            <person name="Brambilla E."/>
            <person name="Klenk H.-P."/>
            <person name="Eisen J.A."/>
        </authorList>
    </citation>
    <scope>NUCLEOTIDE SEQUENCE [LARGE SCALE GENOMIC DNA]</scope>
    <source>
        <strain evidence="3">DSM 17526 / LMG 23754 / KMM 6221</strain>
    </source>
</reference>
<feature type="transmembrane region" description="Helical" evidence="1">
    <location>
        <begin position="135"/>
        <end position="153"/>
    </location>
</feature>
<protein>
    <recommendedName>
        <fullName evidence="4">O-Antigen ligase</fullName>
    </recommendedName>
</protein>
<evidence type="ECO:0000313" key="2">
    <source>
        <dbReference type="EMBL" id="AGA77221.1"/>
    </source>
</evidence>
<evidence type="ECO:0000256" key="1">
    <source>
        <dbReference type="SAM" id="Phobius"/>
    </source>
</evidence>